<keyword evidence="11" id="KW-0812">Transmembrane</keyword>
<organism evidence="14 15">
    <name type="scientific">Daphnia sinensis</name>
    <dbReference type="NCBI Taxonomy" id="1820382"/>
    <lineage>
        <taxon>Eukaryota</taxon>
        <taxon>Metazoa</taxon>
        <taxon>Ecdysozoa</taxon>
        <taxon>Arthropoda</taxon>
        <taxon>Crustacea</taxon>
        <taxon>Branchiopoda</taxon>
        <taxon>Diplostraca</taxon>
        <taxon>Cladocera</taxon>
        <taxon>Anomopoda</taxon>
        <taxon>Daphniidae</taxon>
        <taxon>Daphnia</taxon>
        <taxon>Daphnia similis group</taxon>
    </lineage>
</organism>
<dbReference type="InterPro" id="IPR011115">
    <property type="entry name" value="SecA_DEAD"/>
</dbReference>
<dbReference type="SUPFAM" id="SSF81767">
    <property type="entry name" value="Pre-protein crosslinking domain of SecA"/>
    <property type="match status" value="1"/>
</dbReference>
<dbReference type="Proteomes" id="UP000820818">
    <property type="component" value="Linkage Group LG4"/>
</dbReference>
<keyword evidence="4" id="KW-0067">ATP-binding</keyword>
<accession>A0AAD5KSI5</accession>
<dbReference type="SMART" id="SM00957">
    <property type="entry name" value="SecA_DEAD"/>
    <property type="match status" value="1"/>
</dbReference>
<evidence type="ECO:0000256" key="5">
    <source>
        <dbReference type="ARBA" id="ARBA00022927"/>
    </source>
</evidence>
<reference evidence="14 15" key="1">
    <citation type="submission" date="2022-05" db="EMBL/GenBank/DDBJ databases">
        <title>A multi-omics perspective on studying reproductive biology in Daphnia sinensis.</title>
        <authorList>
            <person name="Jia J."/>
        </authorList>
    </citation>
    <scope>NUCLEOTIDE SEQUENCE [LARGE SCALE GENOMIC DNA]</scope>
    <source>
        <strain evidence="14 15">WSL</strain>
    </source>
</reference>
<evidence type="ECO:0000256" key="9">
    <source>
        <dbReference type="SAM" id="Coils"/>
    </source>
</evidence>
<evidence type="ECO:0000313" key="15">
    <source>
        <dbReference type="Proteomes" id="UP000820818"/>
    </source>
</evidence>
<feature type="compositionally biased region" description="Low complexity" evidence="10">
    <location>
        <begin position="741"/>
        <end position="750"/>
    </location>
</feature>
<feature type="region of interest" description="Disordered" evidence="10">
    <location>
        <begin position="734"/>
        <end position="755"/>
    </location>
</feature>
<dbReference type="PROSITE" id="PS51196">
    <property type="entry name" value="SECA_MOTOR_DEAD"/>
    <property type="match status" value="1"/>
</dbReference>
<gene>
    <name evidence="14" type="ORF">GHT06_013661</name>
</gene>
<keyword evidence="6" id="KW-1278">Translocase</keyword>
<feature type="transmembrane region" description="Helical" evidence="11">
    <location>
        <begin position="2188"/>
        <end position="2210"/>
    </location>
</feature>
<dbReference type="InterPro" id="IPR036670">
    <property type="entry name" value="SecA_X-link_sf"/>
</dbReference>
<comment type="caution">
    <text evidence="14">The sequence shown here is derived from an EMBL/GenBank/DDBJ whole genome shotgun (WGS) entry which is preliminary data.</text>
</comment>
<dbReference type="Gene3D" id="3.90.1440.10">
    <property type="entry name" value="SecA, preprotein cross-linking domain"/>
    <property type="match status" value="1"/>
</dbReference>
<sequence length="2335" mass="266730">MAGRNRQYETPEDVFQEILCWIQDENTDPKLVENAVSHIDSEVRCALKPLEKTCVELQYVNALLTVWTRSALKTAFIHLENETSDISTDMSTLLDELDSIDSVEDIYCKLIAKNSHLSTWFGESCRYFQLILQQEELFRNTPRFALLLNRNFNKLKSCFIDKIFFRYRNDILDDTDGESFRQFLSVLTEFLTKANEDKELQNILEAHILESNINKNSRETDWQRWINILVEKILKTLQPAKSDNETSAVPEWIQRFKLTASLVNKWTPKLDLIIRETYKKLLLPETTIEMKTEHGRKIIFINGVAIFVSKLMEKMIKLKTSSKDVQEIQISGHSSVHIDCDLDNEIWHGINVGLVTDKLIICANDRKKIVWDVSGKHATVKSRKNELKAGESGGNVHIKCNHVIGAERWTIASNGGNGSSGLKWSVEELQGVFSPIFPLDVNEKTKIEGKQVFKPPAIKDVYEKLEDRLFEDYDFMGVGAITKKGAAQTEPQAKSGELGDGSKIKYSLYESKTSKRHTLILCKGSNFGQGGYGGDIILELSDKQRGNPPVGMEVYRAMGTGGVVYKASVSDGKTGQANGDVGFIHNGDKAQQGNYIGFENDQKLEIQYYSKKEELEKDKVALYVKISDGSGNQRYATIISSSGRKTGIDNYNPLAKATKKNGVIRHSLNRNFSKVNEWKQMKESLWKMFLSDVELEESQSQNVEKLMEEIQNNEAQFSDLVYQQLNQEEIGCTKPAPGIKSSPVSDSSVSQEVFSKNRTLSQDNKDYRQMLERFLTDNSNKFIPDTWKQMSDEMKSKSQKQIEKLDDRIIFILSYINAQRNLGEKEDITKKWKKKLKVDAMEEGGLKSLAVFLYDFECAVQQLRKPKDNNFRLRDTQILAILMLFPNPIIKVHRRLAQVFTGEGKSLIVAAVAIALVHSWYYGGEISSQRIDVITSNDLLALRDSNLPVAEGGLKDLYEYFGVPVANNCSQSEDERTACYTANVVYGQLAHFQRDYLLTEFYSRNICHTNQLLFAIIDEVDCLLLDQGNNTLYLSHEIPGMETLESLYVFIWEKVRNSTVDKNNSKEQVKKSIKSVVLFDLYGVTTKNDLKFVHEPLDDSEKDALWNHLIRKEVIDSQGHLLITEASQITNEKVDCSPIHLQGKDLNPKLVFYFRKVANRQRRIRIPSHLQAFVDRNLDIWLNSAFQALDLRRDEDYVIDQDRTDPSPDLNPQVIIIDPDTGTDQTLSQWDGALHQFLQLKEGCKLTLQSLRAVYISNAAYLLKYHGLLGVSGTLGSEQEHIFLQDTFECHLCPIPRAFPKLFQKKPPQILSTEEEWLNAILMETKTIIEAGRSIIIFSKSIRLANVIHQPLKSSNPELSVNNRLHCYTRDYEKFAFESSELDIGHVIVATNLAGRGTDLKISKQLSDNGGLHVCLTFFPDNERIEEQVMGRTARNGAPGSGILIICKSISRERNTPEETDIQDLATISAMEEARNFQEKQRIVRLEEDFKDRRDQVKLFNNFAEYYTTLKKQLCEKKYSDREVSAICGSVLDQWALWLDEMNDSTFDVKNYSYLTKLIPKFEIPEHNFPDSSQVDWMTPARLVVVAKHLATSNKKSKLSTAAKILEQLIRSKDNQFYPAAYYYRAFILLKEDFERNQDEFIKILRTCENVLSEQINMQISNFSIVREADRKTDHADSFCAVDGFTQQKDNIINLFQYFLGSVRSLLGTDCSIEDFEAAGRLPEKVKGSFEKNLKNFEKWIEKEIHKNSKIFQKKDEKNNDSNNSSIPNEKVAEYFNLLLEGESKCIGHQLNNASTIPSWNSCVEQIAESNLKTAIFRIANAYGVCALTLDEALKQAVKKELSKEDIEKEIENELKKKFAKDNLIPCTRESFWAKLIEAGALFDNENFAVLDDCNVDSFNLDRDEAKELDSIDKDYVLYDPIDNNKNGEEKKIIFSQEYVKDKLYGNREYNRIRDNIKFNKIAKIDVAKLKSVDLKLFGQLKDDDLRKADICQAERKGIMVELKNQKIIDDAGNLSSDYDGHSFKYPNCPVYEDTVMRLVGTKLRAEIVRRLWLKSKANTNRLDAINLLPLTPYRDMLDDLIAAYVISGVRLKKMDEHILERKVEEISNKDPERACILDFLKSRQAIYEATSLKKQETALDFIDRDIRKVKANTTERELSLFRLMGFDHVMYMKDRQISGKQMVLTSLFVPFIIIGGAVSISAGAVLTIFSKILPFSIAKDLLLMGGLSDIVYVLTSSLSNHQIGISGYVHQRIRSATGKMNFIDEGKTLWKLLKSNKSDSQSYRPAVRLHMDAFHQRRARDRSGNTGQYEIVNALLELKKVSTKSSEEVDNTGH</sequence>
<evidence type="ECO:0008006" key="16">
    <source>
        <dbReference type="Google" id="ProtNLM"/>
    </source>
</evidence>
<keyword evidence="9" id="KW-0175">Coiled coil</keyword>
<dbReference type="Pfam" id="PF07517">
    <property type="entry name" value="SecA_DEAD"/>
    <property type="match status" value="1"/>
</dbReference>
<dbReference type="GO" id="GO:0006605">
    <property type="term" value="P:protein targeting"/>
    <property type="evidence" value="ECO:0007669"/>
    <property type="project" value="InterPro"/>
</dbReference>
<keyword evidence="8 11" id="KW-0472">Membrane</keyword>
<dbReference type="InterPro" id="IPR000185">
    <property type="entry name" value="SecA"/>
</dbReference>
<evidence type="ECO:0000256" key="2">
    <source>
        <dbReference type="ARBA" id="ARBA00022490"/>
    </source>
</evidence>
<dbReference type="Pfam" id="PF21090">
    <property type="entry name" value="P-loop_SecA"/>
    <property type="match status" value="1"/>
</dbReference>
<dbReference type="GO" id="GO:0017038">
    <property type="term" value="P:protein import"/>
    <property type="evidence" value="ECO:0007669"/>
    <property type="project" value="InterPro"/>
</dbReference>
<evidence type="ECO:0000259" key="12">
    <source>
        <dbReference type="PROSITE" id="PS51194"/>
    </source>
</evidence>
<dbReference type="EMBL" id="WJBH02000004">
    <property type="protein sequence ID" value="KAI9559656.1"/>
    <property type="molecule type" value="Genomic_DNA"/>
</dbReference>
<keyword evidence="3" id="KW-0547">Nucleotide-binding</keyword>
<evidence type="ECO:0000256" key="6">
    <source>
        <dbReference type="ARBA" id="ARBA00022967"/>
    </source>
</evidence>
<feature type="coiled-coil region" evidence="9">
    <location>
        <begin position="1830"/>
        <end position="1857"/>
    </location>
</feature>
<evidence type="ECO:0000256" key="4">
    <source>
        <dbReference type="ARBA" id="ARBA00022840"/>
    </source>
</evidence>
<name>A0AAD5KSI5_9CRUS</name>
<evidence type="ECO:0000256" key="11">
    <source>
        <dbReference type="SAM" id="Phobius"/>
    </source>
</evidence>
<keyword evidence="5" id="KW-0653">Protein transport</keyword>
<evidence type="ECO:0000256" key="8">
    <source>
        <dbReference type="ARBA" id="ARBA00023136"/>
    </source>
</evidence>
<dbReference type="Gene3D" id="3.40.50.300">
    <property type="entry name" value="P-loop containing nucleotide triphosphate hydrolases"/>
    <property type="match status" value="2"/>
</dbReference>
<dbReference type="SUPFAM" id="SSF52540">
    <property type="entry name" value="P-loop containing nucleoside triphosphate hydrolases"/>
    <property type="match status" value="2"/>
</dbReference>
<keyword evidence="11" id="KW-1133">Transmembrane helix</keyword>
<evidence type="ECO:0000259" key="13">
    <source>
        <dbReference type="PROSITE" id="PS51196"/>
    </source>
</evidence>
<dbReference type="GO" id="GO:0005524">
    <property type="term" value="F:ATP binding"/>
    <property type="evidence" value="ECO:0007669"/>
    <property type="project" value="UniProtKB-KW"/>
</dbReference>
<evidence type="ECO:0000313" key="14">
    <source>
        <dbReference type="EMBL" id="KAI9559656.1"/>
    </source>
</evidence>
<dbReference type="InterPro" id="IPR027417">
    <property type="entry name" value="P-loop_NTPase"/>
</dbReference>
<evidence type="ECO:0000256" key="3">
    <source>
        <dbReference type="ARBA" id="ARBA00022741"/>
    </source>
</evidence>
<dbReference type="PANTHER" id="PTHR30612:SF0">
    <property type="entry name" value="CHLOROPLAST PROTEIN-TRANSPORTING ATPASE"/>
    <property type="match status" value="1"/>
</dbReference>
<evidence type="ECO:0000256" key="10">
    <source>
        <dbReference type="SAM" id="MobiDB-lite"/>
    </source>
</evidence>
<dbReference type="InterPro" id="IPR014018">
    <property type="entry name" value="SecA_motor_DEAD"/>
</dbReference>
<proteinExistence type="predicted"/>
<dbReference type="InterPro" id="IPR044722">
    <property type="entry name" value="SecA_SF2_C"/>
</dbReference>
<dbReference type="GO" id="GO:0006886">
    <property type="term" value="P:intracellular protein transport"/>
    <property type="evidence" value="ECO:0007669"/>
    <property type="project" value="InterPro"/>
</dbReference>
<evidence type="ECO:0000256" key="1">
    <source>
        <dbReference type="ARBA" id="ARBA00022448"/>
    </source>
</evidence>
<dbReference type="GO" id="GO:0016020">
    <property type="term" value="C:membrane"/>
    <property type="evidence" value="ECO:0007669"/>
    <property type="project" value="InterPro"/>
</dbReference>
<keyword evidence="15" id="KW-1185">Reference proteome</keyword>
<keyword evidence="2" id="KW-0963">Cytoplasm</keyword>
<protein>
    <recommendedName>
        <fullName evidence="16">Helicase c-terminal domain containing protein</fullName>
    </recommendedName>
</protein>
<dbReference type="PANTHER" id="PTHR30612">
    <property type="entry name" value="SECA INNER MEMBRANE COMPONENT OF SEC PROTEIN SECRETION SYSTEM"/>
    <property type="match status" value="1"/>
</dbReference>
<keyword evidence="1" id="KW-0813">Transport</keyword>
<feature type="domain" description="Helicase C-terminal" evidence="12">
    <location>
        <begin position="1317"/>
        <end position="1491"/>
    </location>
</feature>
<dbReference type="PROSITE" id="PS51194">
    <property type="entry name" value="HELICASE_CTER"/>
    <property type="match status" value="1"/>
</dbReference>
<evidence type="ECO:0000256" key="7">
    <source>
        <dbReference type="ARBA" id="ARBA00023010"/>
    </source>
</evidence>
<keyword evidence="7" id="KW-0811">Translocation</keyword>
<feature type="domain" description="SecA family profile" evidence="13">
    <location>
        <begin position="787"/>
        <end position="1478"/>
    </location>
</feature>
<dbReference type="InterPro" id="IPR001650">
    <property type="entry name" value="Helicase_C-like"/>
</dbReference>
<dbReference type="FunFam" id="3.90.1440.10:FF:000007">
    <property type="entry name" value="Uncharacterized protein"/>
    <property type="match status" value="1"/>
</dbReference>